<dbReference type="AlphaFoldDB" id="A0AAU9IKZ7"/>
<evidence type="ECO:0000313" key="2">
    <source>
        <dbReference type="EMBL" id="CAG9312474.1"/>
    </source>
</evidence>
<evidence type="ECO:0000313" key="3">
    <source>
        <dbReference type="Proteomes" id="UP001162131"/>
    </source>
</evidence>
<evidence type="ECO:0000256" key="1">
    <source>
        <dbReference type="SAM" id="Phobius"/>
    </source>
</evidence>
<reference evidence="2" key="1">
    <citation type="submission" date="2021-09" db="EMBL/GenBank/DDBJ databases">
        <authorList>
            <consortium name="AG Swart"/>
            <person name="Singh M."/>
            <person name="Singh A."/>
            <person name="Seah K."/>
            <person name="Emmerich C."/>
        </authorList>
    </citation>
    <scope>NUCLEOTIDE SEQUENCE</scope>
    <source>
        <strain evidence="2">ATCC30299</strain>
    </source>
</reference>
<organism evidence="2 3">
    <name type="scientific">Blepharisma stoltei</name>
    <dbReference type="NCBI Taxonomy" id="1481888"/>
    <lineage>
        <taxon>Eukaryota</taxon>
        <taxon>Sar</taxon>
        <taxon>Alveolata</taxon>
        <taxon>Ciliophora</taxon>
        <taxon>Postciliodesmatophora</taxon>
        <taxon>Heterotrichea</taxon>
        <taxon>Heterotrichida</taxon>
        <taxon>Blepharismidae</taxon>
        <taxon>Blepharisma</taxon>
    </lineage>
</organism>
<protein>
    <submittedName>
        <fullName evidence="2">Uncharacterized protein</fullName>
    </submittedName>
</protein>
<keyword evidence="3" id="KW-1185">Reference proteome</keyword>
<proteinExistence type="predicted"/>
<feature type="transmembrane region" description="Helical" evidence="1">
    <location>
        <begin position="401"/>
        <end position="420"/>
    </location>
</feature>
<gene>
    <name evidence="2" type="ORF">BSTOLATCC_MIC6577</name>
</gene>
<sequence>MIIILIVTLTLVRSHENIELSLFLSSFYDTNKPADIIENCEIQPEWKQEAFSDKEIDVSSFKKFYIWTENNEPRNISIAATSLGETLKVSISEKEHSNLKNQNITMTLCDADVQIFLVEFECVSDDSNVVSIEIWDGGNSYYLDFTKKCESGVRDDLMIYFGEGSFEVTIVDEGETVDEWKNGTKEVTGHNVGFSLYIDLGVQLLKEIEIKTDLRYNARGSAINLHYLIPGQKIISLLFLAPGSGFVEITLHIDPYKPVIFKWKQIVPEADTLQATTLNVGTEPSIYDIVQDGKVLKDYTSIPSTEYWTNFFISHKTPIKIDTPKLTTNQHILQPEMIRYSKDINTSPSLFELRYRCISDGITRVKVTIPIKDSAPVEFDLMKTCLKPRIKIEKDHNSSSGIFIIGVLFSALAMVGYLWATRKNIFRFLIN</sequence>
<dbReference type="EMBL" id="CAJZBQ010000006">
    <property type="protein sequence ID" value="CAG9312474.1"/>
    <property type="molecule type" value="Genomic_DNA"/>
</dbReference>
<accession>A0AAU9IKZ7</accession>
<keyword evidence="1" id="KW-0472">Membrane</keyword>
<name>A0AAU9IKZ7_9CILI</name>
<dbReference type="Proteomes" id="UP001162131">
    <property type="component" value="Unassembled WGS sequence"/>
</dbReference>
<comment type="caution">
    <text evidence="2">The sequence shown here is derived from an EMBL/GenBank/DDBJ whole genome shotgun (WGS) entry which is preliminary data.</text>
</comment>
<keyword evidence="1" id="KW-1133">Transmembrane helix</keyword>
<keyword evidence="1" id="KW-0812">Transmembrane</keyword>